<dbReference type="Proteomes" id="UP001595939">
    <property type="component" value="Unassembled WGS sequence"/>
</dbReference>
<evidence type="ECO:0000313" key="2">
    <source>
        <dbReference type="Proteomes" id="UP001595939"/>
    </source>
</evidence>
<name>A0ABV8Y8I9_9DEIO</name>
<protein>
    <submittedName>
        <fullName evidence="1">Uncharacterized protein</fullName>
    </submittedName>
</protein>
<organism evidence="1 2">
    <name type="scientific">Deinococcus sonorensis</name>
    <dbReference type="NCBI Taxonomy" id="309891"/>
    <lineage>
        <taxon>Bacteria</taxon>
        <taxon>Thermotogati</taxon>
        <taxon>Deinococcota</taxon>
        <taxon>Deinococci</taxon>
        <taxon>Deinococcales</taxon>
        <taxon>Deinococcaceae</taxon>
        <taxon>Deinococcus</taxon>
    </lineage>
</organism>
<evidence type="ECO:0000313" key="1">
    <source>
        <dbReference type="EMBL" id="MFC4455294.1"/>
    </source>
</evidence>
<dbReference type="EMBL" id="JBHSEG010000008">
    <property type="protein sequence ID" value="MFC4455294.1"/>
    <property type="molecule type" value="Genomic_DNA"/>
</dbReference>
<dbReference type="RefSeq" id="WP_380130007.1">
    <property type="nucleotide sequence ID" value="NZ_JBHSEG010000008.1"/>
</dbReference>
<reference evidence="2" key="1">
    <citation type="journal article" date="2019" name="Int. J. Syst. Evol. Microbiol.">
        <title>The Global Catalogue of Microorganisms (GCM) 10K type strain sequencing project: providing services to taxonomists for standard genome sequencing and annotation.</title>
        <authorList>
            <consortium name="The Broad Institute Genomics Platform"/>
            <consortium name="The Broad Institute Genome Sequencing Center for Infectious Disease"/>
            <person name="Wu L."/>
            <person name="Ma J."/>
        </authorList>
    </citation>
    <scope>NUCLEOTIDE SEQUENCE [LARGE SCALE GENOMIC DNA]</scope>
    <source>
        <strain evidence="2">CCUG 39970</strain>
    </source>
</reference>
<proteinExistence type="predicted"/>
<comment type="caution">
    <text evidence="1">The sequence shown here is derived from an EMBL/GenBank/DDBJ whole genome shotgun (WGS) entry which is preliminary data.</text>
</comment>
<accession>A0ABV8Y8I9</accession>
<gene>
    <name evidence="1" type="ORF">ACFO0P_16070</name>
</gene>
<keyword evidence="2" id="KW-1185">Reference proteome</keyword>
<sequence>MMRIREVRYFPLEEVWSDQGGVSTECKGPLGTQGIKRLLAAQVVHFVIADVGAAFTWIPVEQRFPFWKNEVRPHLIEPAQAEQGFRLDELPDNYGYVASEWMWSDGVVIVLCKYH</sequence>